<comment type="caution">
    <text evidence="11">The sequence shown here is derived from an EMBL/GenBank/DDBJ whole genome shotgun (WGS) entry which is preliminary data.</text>
</comment>
<evidence type="ECO:0000313" key="11">
    <source>
        <dbReference type="EMBL" id="KAH3838169.1"/>
    </source>
</evidence>
<keyword evidence="6 9" id="KW-0472">Membrane</keyword>
<dbReference type="InterPro" id="IPR050932">
    <property type="entry name" value="TM2D1-3-like"/>
</dbReference>
<reference evidence="11" key="2">
    <citation type="submission" date="2020-11" db="EMBL/GenBank/DDBJ databases">
        <authorList>
            <person name="McCartney M.A."/>
            <person name="Auch B."/>
            <person name="Kono T."/>
            <person name="Mallez S."/>
            <person name="Becker A."/>
            <person name="Gohl D.M."/>
            <person name="Silverstein K.A.T."/>
            <person name="Koren S."/>
            <person name="Bechman K.B."/>
            <person name="Herman A."/>
            <person name="Abrahante J.E."/>
            <person name="Garbe J."/>
        </authorList>
    </citation>
    <scope>NUCLEOTIDE SEQUENCE</scope>
    <source>
        <strain evidence="11">Duluth1</strain>
        <tissue evidence="11">Whole animal</tissue>
    </source>
</reference>
<keyword evidence="7" id="KW-0325">Glycoprotein</keyword>
<evidence type="ECO:0000256" key="4">
    <source>
        <dbReference type="ARBA" id="ARBA00022729"/>
    </source>
</evidence>
<dbReference type="GO" id="GO:0016020">
    <property type="term" value="C:membrane"/>
    <property type="evidence" value="ECO:0007669"/>
    <property type="project" value="UniProtKB-SubCell"/>
</dbReference>
<name>A0A9D4QP49_DREPO</name>
<gene>
    <name evidence="11" type="ORF">DPMN_111576</name>
</gene>
<evidence type="ECO:0000256" key="9">
    <source>
        <dbReference type="SAM" id="Phobius"/>
    </source>
</evidence>
<organism evidence="11 12">
    <name type="scientific">Dreissena polymorpha</name>
    <name type="common">Zebra mussel</name>
    <name type="synonym">Mytilus polymorpha</name>
    <dbReference type="NCBI Taxonomy" id="45954"/>
    <lineage>
        <taxon>Eukaryota</taxon>
        <taxon>Metazoa</taxon>
        <taxon>Spiralia</taxon>
        <taxon>Lophotrochozoa</taxon>
        <taxon>Mollusca</taxon>
        <taxon>Bivalvia</taxon>
        <taxon>Autobranchia</taxon>
        <taxon>Heteroconchia</taxon>
        <taxon>Euheterodonta</taxon>
        <taxon>Imparidentia</taxon>
        <taxon>Neoheterodontei</taxon>
        <taxon>Myida</taxon>
        <taxon>Dreissenoidea</taxon>
        <taxon>Dreissenidae</taxon>
        <taxon>Dreissena</taxon>
    </lineage>
</organism>
<keyword evidence="3 9" id="KW-0812">Transmembrane</keyword>
<dbReference type="PANTHER" id="PTHR21016">
    <property type="entry name" value="BETA-AMYLOID BINDING PROTEIN-RELATED"/>
    <property type="match status" value="1"/>
</dbReference>
<sequence length="238" mass="26435">MFTYSHETSTTEDFGVTTPNIASTENLTTPGQAINTTVNVSITTTTVKPHESTPDNPCPDGVVCDNLGAPCIVCQLNYYCTYGDVLTANCSAKDHVKCSGSRTFQRPYHCRYAYQLDKDLYRCNMFRATTCKMKQAPPQTYLAACTVNEDTVCLGNRTFYKNFQCNWTSGYKWSTALVLSVTLGGFGVDRFYLGLWREGIGKLFSFGGLGVWTIVDVILIAVGYVGPHDDSLYVYPWN</sequence>
<dbReference type="Pfam" id="PF05154">
    <property type="entry name" value="TM2"/>
    <property type="match status" value="1"/>
</dbReference>
<evidence type="ECO:0000259" key="10">
    <source>
        <dbReference type="Pfam" id="PF05154"/>
    </source>
</evidence>
<dbReference type="Proteomes" id="UP000828390">
    <property type="component" value="Unassembled WGS sequence"/>
</dbReference>
<evidence type="ECO:0000256" key="8">
    <source>
        <dbReference type="SAM" id="MobiDB-lite"/>
    </source>
</evidence>
<evidence type="ECO:0000256" key="2">
    <source>
        <dbReference type="ARBA" id="ARBA00008284"/>
    </source>
</evidence>
<dbReference type="PANTHER" id="PTHR21016:SF7">
    <property type="entry name" value="TM2 DOMAIN-CONTAINING PROTEIN 3"/>
    <property type="match status" value="1"/>
</dbReference>
<evidence type="ECO:0000256" key="6">
    <source>
        <dbReference type="ARBA" id="ARBA00023136"/>
    </source>
</evidence>
<keyword evidence="12" id="KW-1185">Reference proteome</keyword>
<evidence type="ECO:0000256" key="1">
    <source>
        <dbReference type="ARBA" id="ARBA00004141"/>
    </source>
</evidence>
<evidence type="ECO:0000256" key="3">
    <source>
        <dbReference type="ARBA" id="ARBA00022692"/>
    </source>
</evidence>
<evidence type="ECO:0000313" key="12">
    <source>
        <dbReference type="Proteomes" id="UP000828390"/>
    </source>
</evidence>
<dbReference type="InterPro" id="IPR007829">
    <property type="entry name" value="TM2"/>
</dbReference>
<evidence type="ECO:0000256" key="5">
    <source>
        <dbReference type="ARBA" id="ARBA00022989"/>
    </source>
</evidence>
<proteinExistence type="inferred from homology"/>
<reference evidence="11" key="1">
    <citation type="journal article" date="2019" name="bioRxiv">
        <title>The Genome of the Zebra Mussel, Dreissena polymorpha: A Resource for Invasive Species Research.</title>
        <authorList>
            <person name="McCartney M.A."/>
            <person name="Auch B."/>
            <person name="Kono T."/>
            <person name="Mallez S."/>
            <person name="Zhang Y."/>
            <person name="Obille A."/>
            <person name="Becker A."/>
            <person name="Abrahante J.E."/>
            <person name="Garbe J."/>
            <person name="Badalamenti J.P."/>
            <person name="Herman A."/>
            <person name="Mangelson H."/>
            <person name="Liachko I."/>
            <person name="Sullivan S."/>
            <person name="Sone E.D."/>
            <person name="Koren S."/>
            <person name="Silverstein K.A.T."/>
            <person name="Beckman K.B."/>
            <person name="Gohl D.M."/>
        </authorList>
    </citation>
    <scope>NUCLEOTIDE SEQUENCE</scope>
    <source>
        <strain evidence="11">Duluth1</strain>
        <tissue evidence="11">Whole animal</tissue>
    </source>
</reference>
<feature type="region of interest" description="Disordered" evidence="8">
    <location>
        <begin position="1"/>
        <end position="27"/>
    </location>
</feature>
<accession>A0A9D4QP49</accession>
<feature type="domain" description="TM2" evidence="10">
    <location>
        <begin position="170"/>
        <end position="218"/>
    </location>
</feature>
<dbReference type="EMBL" id="JAIWYP010000004">
    <property type="protein sequence ID" value="KAH3838169.1"/>
    <property type="molecule type" value="Genomic_DNA"/>
</dbReference>
<evidence type="ECO:0000256" key="7">
    <source>
        <dbReference type="ARBA" id="ARBA00023180"/>
    </source>
</evidence>
<feature type="transmembrane region" description="Helical" evidence="9">
    <location>
        <begin position="204"/>
        <end position="226"/>
    </location>
</feature>
<keyword evidence="4" id="KW-0732">Signal</keyword>
<keyword evidence="5 9" id="KW-1133">Transmembrane helix</keyword>
<dbReference type="AlphaFoldDB" id="A0A9D4QP49"/>
<protein>
    <recommendedName>
        <fullName evidence="10">TM2 domain-containing protein</fullName>
    </recommendedName>
</protein>
<comment type="subcellular location">
    <subcellularLocation>
        <location evidence="1">Membrane</location>
        <topology evidence="1">Multi-pass membrane protein</topology>
    </subcellularLocation>
</comment>
<comment type="similarity">
    <text evidence="2">Belongs to the TM2 family.</text>
</comment>